<organism evidence="1">
    <name type="scientific">Dolosigranulum savutiense</name>
    <dbReference type="NCBI Taxonomy" id="3110288"/>
    <lineage>
        <taxon>Bacteria</taxon>
        <taxon>Bacillati</taxon>
        <taxon>Bacillota</taxon>
        <taxon>Bacilli</taxon>
        <taxon>Lactobacillales</taxon>
        <taxon>Carnobacteriaceae</taxon>
        <taxon>Dolosigranulum</taxon>
    </lineage>
</organism>
<sequence>MNLYDLKEQYIQLLEFTEEHGEDEHVKATMDGIEDDIETKADNYAHVIAQLEYEEEMFRKEGRKLYDKAKQRKKRREKLKENLEDTMNLLGKKKFKTDMHSFNIQNNPPSVQIDKDAKIPDEFLIHQAPKPDKNALREFLEAGNEIEGVSIKQTEGLRIR</sequence>
<dbReference type="Pfam" id="PF05565">
    <property type="entry name" value="Sipho_Gp157"/>
    <property type="match status" value="1"/>
</dbReference>
<dbReference type="InterPro" id="IPR008840">
    <property type="entry name" value="Sipho_Gp157"/>
</dbReference>
<gene>
    <name evidence="1" type="ORF">VUQ09_01705</name>
</gene>
<dbReference type="RefSeq" id="WP_347298144.1">
    <property type="nucleotide sequence ID" value="NZ_CP142434.1"/>
</dbReference>
<dbReference type="AlphaFoldDB" id="A0AB74TVS2"/>
<reference evidence="1" key="1">
    <citation type="submission" date="2023-12" db="EMBL/GenBank/DDBJ databases">
        <title>Dolosigranulum savutii sp. nov. isolated from human upper respiratory samples collected in Botswana.</title>
        <authorList>
            <person name="Kelly M.S."/>
        </authorList>
    </citation>
    <scope>NUCLEOTIDE SEQUENCE</scope>
    <source>
        <strain evidence="1">MSK312</strain>
    </source>
</reference>
<protein>
    <submittedName>
        <fullName evidence="1">Siphovirus Gp157 family protein</fullName>
    </submittedName>
</protein>
<evidence type="ECO:0000313" key="1">
    <source>
        <dbReference type="EMBL" id="XBC48129.1"/>
    </source>
</evidence>
<name>A0AB74TVS2_9LACT</name>
<dbReference type="EMBL" id="CP142434">
    <property type="protein sequence ID" value="XBC48129.1"/>
    <property type="molecule type" value="Genomic_DNA"/>
</dbReference>
<accession>A0AB74TVS2</accession>
<proteinExistence type="predicted"/>